<evidence type="ECO:0000256" key="6">
    <source>
        <dbReference type="ARBA" id="ARBA00022989"/>
    </source>
</evidence>
<dbReference type="InterPro" id="IPR032255">
    <property type="entry name" value="HBM"/>
</dbReference>
<evidence type="ECO:0000259" key="13">
    <source>
        <dbReference type="PROSITE" id="PS50111"/>
    </source>
</evidence>
<comment type="subcellular location">
    <subcellularLocation>
        <location evidence="1">Cell membrane</location>
        <topology evidence="1">Multi-pass membrane protein</topology>
    </subcellularLocation>
</comment>
<evidence type="ECO:0000313" key="16">
    <source>
        <dbReference type="EMBL" id="OUM24875.1"/>
    </source>
</evidence>
<dbReference type="FunFam" id="1.10.287.950:FF:000001">
    <property type="entry name" value="Methyl-accepting chemotaxis sensory transducer"/>
    <property type="match status" value="1"/>
</dbReference>
<evidence type="ECO:0000256" key="12">
    <source>
        <dbReference type="SAM" id="Phobius"/>
    </source>
</evidence>
<evidence type="ECO:0000256" key="7">
    <source>
        <dbReference type="ARBA" id="ARBA00023136"/>
    </source>
</evidence>
<evidence type="ECO:0000256" key="1">
    <source>
        <dbReference type="ARBA" id="ARBA00004651"/>
    </source>
</evidence>
<dbReference type="Proteomes" id="UP000196082">
    <property type="component" value="Unassembled WGS sequence"/>
</dbReference>
<evidence type="ECO:0000259" key="15">
    <source>
        <dbReference type="PROSITE" id="PS51753"/>
    </source>
</evidence>
<feature type="domain" description="HAMP" evidence="14">
    <location>
        <begin position="318"/>
        <end position="370"/>
    </location>
</feature>
<dbReference type="PANTHER" id="PTHR32089">
    <property type="entry name" value="METHYL-ACCEPTING CHEMOTAXIS PROTEIN MCPB"/>
    <property type="match status" value="1"/>
</dbReference>
<keyword evidence="7 12" id="KW-0472">Membrane</keyword>
<evidence type="ECO:0000256" key="11">
    <source>
        <dbReference type="SAM" id="Coils"/>
    </source>
</evidence>
<keyword evidence="8 10" id="KW-0807">Transducer</keyword>
<dbReference type="Gene3D" id="1.20.1440.210">
    <property type="match status" value="2"/>
</dbReference>
<protein>
    <submittedName>
        <fullName evidence="16">Methyl-accepting chemotaxis protein</fullName>
    </submittedName>
</protein>
<name>A0A1Y3KGQ3_PSEPU</name>
<dbReference type="AlphaFoldDB" id="A0A1Y3KGQ3"/>
<evidence type="ECO:0000313" key="17">
    <source>
        <dbReference type="Proteomes" id="UP000196082"/>
    </source>
</evidence>
<evidence type="ECO:0000256" key="8">
    <source>
        <dbReference type="ARBA" id="ARBA00023224"/>
    </source>
</evidence>
<dbReference type="InterPro" id="IPR003660">
    <property type="entry name" value="HAMP_dom"/>
</dbReference>
<feature type="domain" description="HAMP" evidence="14">
    <location>
        <begin position="372"/>
        <end position="423"/>
    </location>
</feature>
<feature type="coiled-coil region" evidence="11">
    <location>
        <begin position="241"/>
        <end position="278"/>
    </location>
</feature>
<dbReference type="CDD" id="cd06225">
    <property type="entry name" value="HAMP"/>
    <property type="match status" value="1"/>
</dbReference>
<feature type="domain" description="HBM" evidence="15">
    <location>
        <begin position="45"/>
        <end position="291"/>
    </location>
</feature>
<evidence type="ECO:0000259" key="14">
    <source>
        <dbReference type="PROSITE" id="PS50885"/>
    </source>
</evidence>
<dbReference type="Pfam" id="PF16591">
    <property type="entry name" value="HBM"/>
    <property type="match status" value="1"/>
</dbReference>
<dbReference type="PROSITE" id="PS50111">
    <property type="entry name" value="CHEMOTAXIS_TRANSDUC_2"/>
    <property type="match status" value="1"/>
</dbReference>
<keyword evidence="2" id="KW-1003">Cell membrane</keyword>
<comment type="similarity">
    <text evidence="9">Belongs to the methyl-accepting chemotaxis (MCP) protein family.</text>
</comment>
<dbReference type="SMART" id="SM00304">
    <property type="entry name" value="HAMP"/>
    <property type="match status" value="2"/>
</dbReference>
<keyword evidence="6 12" id="KW-1133">Transmembrane helix</keyword>
<organism evidence="16 17">
    <name type="scientific">Pseudomonas putida</name>
    <name type="common">Arthrobacter siderocapsulatus</name>
    <dbReference type="NCBI Taxonomy" id="303"/>
    <lineage>
        <taxon>Bacteria</taxon>
        <taxon>Pseudomonadati</taxon>
        <taxon>Pseudomonadota</taxon>
        <taxon>Gammaproteobacteria</taxon>
        <taxon>Pseudomonadales</taxon>
        <taxon>Pseudomonadaceae</taxon>
        <taxon>Pseudomonas</taxon>
    </lineage>
</organism>
<evidence type="ECO:0000256" key="10">
    <source>
        <dbReference type="PROSITE-ProRule" id="PRU00284"/>
    </source>
</evidence>
<dbReference type="SMART" id="SM01358">
    <property type="entry name" value="HBM"/>
    <property type="match status" value="1"/>
</dbReference>
<dbReference type="PROSITE" id="PS50885">
    <property type="entry name" value="HAMP"/>
    <property type="match status" value="2"/>
</dbReference>
<keyword evidence="4" id="KW-0145">Chemotaxis</keyword>
<dbReference type="EMBL" id="NFSB01000089">
    <property type="protein sequence ID" value="OUM24875.1"/>
    <property type="molecule type" value="Genomic_DNA"/>
</dbReference>
<keyword evidence="3" id="KW-0488">Methylation</keyword>
<evidence type="ECO:0000256" key="2">
    <source>
        <dbReference type="ARBA" id="ARBA00022475"/>
    </source>
</evidence>
<proteinExistence type="inferred from homology"/>
<dbReference type="SMART" id="SM00283">
    <property type="entry name" value="MA"/>
    <property type="match status" value="1"/>
</dbReference>
<dbReference type="GO" id="GO:0007165">
    <property type="term" value="P:signal transduction"/>
    <property type="evidence" value="ECO:0007669"/>
    <property type="project" value="UniProtKB-KW"/>
</dbReference>
<comment type="caution">
    <text evidence="16">The sequence shown here is derived from an EMBL/GenBank/DDBJ whole genome shotgun (WGS) entry which is preliminary data.</text>
</comment>
<dbReference type="PROSITE" id="PS51753">
    <property type="entry name" value="HBM"/>
    <property type="match status" value="1"/>
</dbReference>
<accession>A0A1Y3KGQ3</accession>
<dbReference type="CDD" id="cd11386">
    <property type="entry name" value="MCP_signal"/>
    <property type="match status" value="1"/>
</dbReference>
<dbReference type="InterPro" id="IPR004089">
    <property type="entry name" value="MCPsignal_dom"/>
</dbReference>
<feature type="domain" description="Methyl-accepting transducer" evidence="13">
    <location>
        <begin position="375"/>
        <end position="611"/>
    </location>
</feature>
<dbReference type="SUPFAM" id="SSF58104">
    <property type="entry name" value="Methyl-accepting chemotaxis protein (MCP) signaling domain"/>
    <property type="match status" value="1"/>
</dbReference>
<evidence type="ECO:0000256" key="3">
    <source>
        <dbReference type="ARBA" id="ARBA00022481"/>
    </source>
</evidence>
<dbReference type="Pfam" id="PF00672">
    <property type="entry name" value="HAMP"/>
    <property type="match status" value="1"/>
</dbReference>
<keyword evidence="11" id="KW-0175">Coiled coil</keyword>
<reference evidence="16 17" key="1">
    <citation type="submission" date="2017-05" db="EMBL/GenBank/DDBJ databases">
        <title>Whole genome sequence of Pseudomonas putida isolate 1312 commercialized as a biostimulant.</title>
        <authorList>
            <person name="Crovadore J."/>
            <person name="Blanc P."/>
            <person name="Chablais R."/>
            <person name="Cochard B."/>
            <person name="Grizard D."/>
            <person name="Lefort F."/>
        </authorList>
    </citation>
    <scope>NUCLEOTIDE SEQUENCE [LARGE SCALE GENOMIC DNA]</scope>
    <source>
        <strain evidence="16 17">1312</strain>
    </source>
</reference>
<dbReference type="GO" id="GO:0006935">
    <property type="term" value="P:chemotaxis"/>
    <property type="evidence" value="ECO:0007669"/>
    <property type="project" value="UniProtKB-KW"/>
</dbReference>
<feature type="transmembrane region" description="Helical" evidence="12">
    <location>
        <begin position="292"/>
        <end position="316"/>
    </location>
</feature>
<keyword evidence="5 12" id="KW-0812">Transmembrane</keyword>
<sequence>MLGYLNRKLGNISVAAKLALGFAVVLLLTLATTLSGWRALDGAITRSEQLSEIGLINDFTKDLRAERITYRVLNDDASKAQVIRILDQLNAMLTTLQQRSNVDESRQLLSEKLAMLQRLRDTFSELQRSVINRTALRETMQAQEQKLNEVIESLQTQALLNMSTDSQRSAVLSLMDTFTRHVDGANQQSLVPAYTFSPIEEFTRVGERALDAAGTSLGQLLQNLEPLGLPHALTEQPGTELANYRASLDQYRRAAVRVEQLQNAMEKMGDELAAVSVQLGERKIEQRDSEALAARSLLTGVALLALAMGVLAAWLITLQITQPLRQTLAVAARIAKGDLSQVDAVQRRDEMGQLQSRMRDMTLSLRELIGGIDQGVGQLSQAATQLAASSADTKLKINQQREETDQVATAMNQMSATVQEVAQNAEQASLAATNADQQAQVGDQVVAQAIGRIEQLAGQMDHCLAAMQHLAGESQRIGSILDVIKSVSEQTNLLALNAAIEAARAGEAGRGFAVVADEVRGLAQRTSTATEEIGQLISSLHNGTDEVTRLLDSSKNLTEQSVELSRRAGDALSQITDTVSSIQGMNQQIATASEEQSVVAEQINRSVINVRDVSDQTSAASEQTAASSGELEQLGRQLRGMVGRFSI</sequence>
<dbReference type="Pfam" id="PF00015">
    <property type="entry name" value="MCPsignal"/>
    <property type="match status" value="1"/>
</dbReference>
<evidence type="ECO:0000256" key="4">
    <source>
        <dbReference type="ARBA" id="ARBA00022500"/>
    </source>
</evidence>
<dbReference type="PANTHER" id="PTHR32089:SF120">
    <property type="entry name" value="METHYL-ACCEPTING CHEMOTAXIS PROTEIN TLPQ"/>
    <property type="match status" value="1"/>
</dbReference>
<feature type="transmembrane region" description="Helical" evidence="12">
    <location>
        <begin position="12"/>
        <end position="37"/>
    </location>
</feature>
<dbReference type="Gene3D" id="1.10.287.950">
    <property type="entry name" value="Methyl-accepting chemotaxis protein"/>
    <property type="match status" value="1"/>
</dbReference>
<evidence type="ECO:0000256" key="9">
    <source>
        <dbReference type="ARBA" id="ARBA00029447"/>
    </source>
</evidence>
<evidence type="ECO:0000256" key="5">
    <source>
        <dbReference type="ARBA" id="ARBA00022692"/>
    </source>
</evidence>
<dbReference type="GO" id="GO:0005886">
    <property type="term" value="C:plasma membrane"/>
    <property type="evidence" value="ECO:0007669"/>
    <property type="project" value="UniProtKB-SubCell"/>
</dbReference>
<gene>
    <name evidence="16" type="ORF">B8W72_27345</name>
</gene>